<feature type="domain" description="Acyl-CoA thioesterase-like N-terminal HotDog" evidence="1">
    <location>
        <begin position="28"/>
        <end position="104"/>
    </location>
</feature>
<name>A0ABY7NQD1_9SPHN</name>
<dbReference type="Proteomes" id="UP001210865">
    <property type="component" value="Chromosome"/>
</dbReference>
<dbReference type="EMBL" id="CP115174">
    <property type="protein sequence ID" value="WBO21696.1"/>
    <property type="molecule type" value="Genomic_DNA"/>
</dbReference>
<proteinExistence type="predicted"/>
<keyword evidence="4" id="KW-1185">Reference proteome</keyword>
<dbReference type="Gene3D" id="2.40.160.210">
    <property type="entry name" value="Acyl-CoA thioesterase, double hotdog domain"/>
    <property type="match status" value="1"/>
</dbReference>
<accession>A0ABY7NQD1</accession>
<evidence type="ECO:0000313" key="3">
    <source>
        <dbReference type="EMBL" id="WBO21696.1"/>
    </source>
</evidence>
<dbReference type="InterPro" id="IPR042171">
    <property type="entry name" value="Acyl-CoA_hotdog"/>
</dbReference>
<protein>
    <submittedName>
        <fullName evidence="3">Thioesterase family protein</fullName>
    </submittedName>
</protein>
<reference evidence="3 4" key="1">
    <citation type="submission" date="2022-12" db="EMBL/GenBank/DDBJ databases">
        <title>Sphingomonas abieness sp. nov., an endophytic bacterium isolated from Abies koreana.</title>
        <authorList>
            <person name="Jiang L."/>
            <person name="Lee J."/>
        </authorList>
    </citation>
    <scope>NUCLEOTIDE SEQUENCE [LARGE SCALE GENOMIC DNA]</scope>
    <source>
        <strain evidence="4">PAMB 00755</strain>
    </source>
</reference>
<dbReference type="InterPro" id="IPR049449">
    <property type="entry name" value="TesB_ACOT8-like_N"/>
</dbReference>
<evidence type="ECO:0000259" key="2">
    <source>
        <dbReference type="Pfam" id="PF20789"/>
    </source>
</evidence>
<feature type="domain" description="Acyl-CoA thioesterase-like C-terminal" evidence="2">
    <location>
        <begin position="136"/>
        <end position="260"/>
    </location>
</feature>
<organism evidence="3 4">
    <name type="scientific">Sphingomonas abietis</name>
    <dbReference type="NCBI Taxonomy" id="3012344"/>
    <lineage>
        <taxon>Bacteria</taxon>
        <taxon>Pseudomonadati</taxon>
        <taxon>Pseudomonadota</taxon>
        <taxon>Alphaproteobacteria</taxon>
        <taxon>Sphingomonadales</taxon>
        <taxon>Sphingomonadaceae</taxon>
        <taxon>Sphingomonas</taxon>
    </lineage>
</organism>
<evidence type="ECO:0000259" key="1">
    <source>
        <dbReference type="Pfam" id="PF13622"/>
    </source>
</evidence>
<dbReference type="InterPro" id="IPR029069">
    <property type="entry name" value="HotDog_dom_sf"/>
</dbReference>
<dbReference type="Pfam" id="PF13622">
    <property type="entry name" value="4HBT_3"/>
    <property type="match status" value="1"/>
</dbReference>
<dbReference type="RefSeq" id="WP_270076344.1">
    <property type="nucleotide sequence ID" value="NZ_CP115174.1"/>
</dbReference>
<sequence>MVSVGEVSLGALLAGATRDGGTLSATIPAQWLQGRTTYGGLSTMLALEAAKGLADDLPPLRSATVTFLRPLGGAVTARATLVRRGRSASFVDAEVSGEEGVGLKAGFVFVADRESDLHHDDNPMPAVVDPDTAADAFRSGGPGFAPNFEWRHASAEQRRGVPELLLWVRLREREGLAPATELIAMADVLPPGAMPLMTERRPISSITWLVNLLSPLPVTTDGWWLLRSTAHHLAGGFSSQHMTMWNRAGVCVAQGMQSVAIF</sequence>
<dbReference type="InterPro" id="IPR049450">
    <property type="entry name" value="ACOT8-like_C"/>
</dbReference>
<dbReference type="SUPFAM" id="SSF54637">
    <property type="entry name" value="Thioesterase/thiol ester dehydrase-isomerase"/>
    <property type="match status" value="2"/>
</dbReference>
<evidence type="ECO:0000313" key="4">
    <source>
        <dbReference type="Proteomes" id="UP001210865"/>
    </source>
</evidence>
<gene>
    <name evidence="3" type="ORF">PBT88_16185</name>
</gene>
<dbReference type="Pfam" id="PF20789">
    <property type="entry name" value="4HBT_3C"/>
    <property type="match status" value="1"/>
</dbReference>